<dbReference type="VEuPathDB" id="AmoebaDB:EIN_449390"/>
<name>L7FLF6_ENTIV</name>
<sequence length="168" mass="18700">MKTCNNCFENVITTNGNCLIESTCKYQLTHNDQTVCLIHNNNTQEGIKANNCKYTQNEFCYLANEGYHTTFNTDGNTANCEDAEICQIVNGYIINISCKSEFVMTTNGLCSQDFNCANYSGSVCTTCQQNYHTASGDVFPMTTSVLFKTKRFAFCVATTKSQMMGNAF</sequence>
<proteinExistence type="predicted"/>
<gene>
    <name evidence="1" type="ORF">EIN_449390</name>
</gene>
<reference evidence="1 2" key="1">
    <citation type="submission" date="2012-10" db="EMBL/GenBank/DDBJ databases">
        <authorList>
            <person name="Zafar N."/>
            <person name="Inman J."/>
            <person name="Hall N."/>
            <person name="Lorenzi H."/>
            <person name="Caler E."/>
        </authorList>
    </citation>
    <scope>NUCLEOTIDE SEQUENCE [LARGE SCALE GENOMIC DNA]</scope>
    <source>
        <strain evidence="1 2">IP1</strain>
    </source>
</reference>
<dbReference type="KEGG" id="eiv:EIN_449390"/>
<evidence type="ECO:0000313" key="1">
    <source>
        <dbReference type="EMBL" id="ELP86766.1"/>
    </source>
</evidence>
<dbReference type="AlphaFoldDB" id="L7FLF6"/>
<accession>L7FLF6</accession>
<organism evidence="1 2">
    <name type="scientific">Entamoeba invadens IP1</name>
    <dbReference type="NCBI Taxonomy" id="370355"/>
    <lineage>
        <taxon>Eukaryota</taxon>
        <taxon>Amoebozoa</taxon>
        <taxon>Evosea</taxon>
        <taxon>Archamoebae</taxon>
        <taxon>Mastigamoebida</taxon>
        <taxon>Entamoebidae</taxon>
        <taxon>Entamoeba</taxon>
    </lineage>
</organism>
<dbReference type="RefSeq" id="XP_004253537.1">
    <property type="nucleotide sequence ID" value="XM_004253489.1"/>
</dbReference>
<dbReference type="GeneID" id="14885743"/>
<evidence type="ECO:0000313" key="2">
    <source>
        <dbReference type="Proteomes" id="UP000014680"/>
    </source>
</evidence>
<protein>
    <submittedName>
        <fullName evidence="1">Uncharacterized protein</fullName>
    </submittedName>
</protein>
<dbReference type="Proteomes" id="UP000014680">
    <property type="component" value="Unassembled WGS sequence"/>
</dbReference>
<keyword evidence="2" id="KW-1185">Reference proteome</keyword>
<dbReference type="EMBL" id="KB206932">
    <property type="protein sequence ID" value="ELP86766.1"/>
    <property type="molecule type" value="Genomic_DNA"/>
</dbReference>